<dbReference type="SUPFAM" id="SSF103190">
    <property type="entry name" value="Sensory domain-like"/>
    <property type="match status" value="1"/>
</dbReference>
<evidence type="ECO:0000313" key="3">
    <source>
        <dbReference type="EMBL" id="QFI37367.1"/>
    </source>
</evidence>
<keyword evidence="4" id="KW-1185">Reference proteome</keyword>
<sequence>MLSVSFRTYITSIFIVIFSLLSFTLIYVSDTNSQNIAITLSKDIVTSHSNELNAQIDKVSRPLISMLDTLAMTKFMQSDIDIYDPQWLKALSTTLAYNPFVSLLYFSDNEGTTFSVRPIYNEVDRIAATAPESTSIIIIYSSVKGQRQRIFFNNQMQKLGSDTKLNAHFDARARPWFKGTKQDGSVHVTDPYFFYSTKTLGITFSRRSLDGSSVIAADFNLRSLNRAMQEFEYSETSRVFLLTSKKEVIASNTRENKTFKDKVYTAKDYGFDAVLPDFDSLDSHRPINKLVDLHGDSWQLIVSPMVISKGNNLYVANFVLRKEILASSVLFRNELITISIIFVAFVFCVVLAATHRIAKPLTKSNKTLKQIQHFNFERREHKKSYINEMDELNDTIQLMENVLLDFFQNLRNVARTSQPEELSESIVAQVKEILLADDCQLFTNTPDNRGEFQLAAKSGTTADFNLQSLYDNNEKSFKQPIYELTMGEASNTFTDMSCHSGFMIPLFNRNNDNTGALLIGFTTDITDDTRNRLRFVREFIGFNEIVLEHLEQVDEQRKLFHSFVEMTATAVDIKSPYTGGHCQRVPKITKMIAKAATVDTDKFADFSLTSKSWEELLVAAWLHDCGKVTTPDHVMDKATKLETIYDRIHEIRMRYEVLKRDAEITYLQSTKAGMDEGQALQICDDLKQALDEEFAFVASCNPGSEFLDPDKQQRLADIGERTWLRTLPDDIGISQQEFAKKSQSNKTLPVTEKVLVDKPEHLFVWEEKKQLQANSKRDFKMVPPEHRYNRGELHNLMIKSGTLTSEERYNINDHIVQTYLMLDQLPYPEHLKNVPLIAGSHHEKMNGQGYPLQLKGEEIPIGGRMIAVADVFEALTACDRPYKAAKTLNHSLKIMAFMVKDEHLDGDVFDLFLTQGVYQEYADEFLKVEQLDFVDVAALRNIYLS</sequence>
<dbReference type="Gene3D" id="3.30.450.20">
    <property type="entry name" value="PAS domain"/>
    <property type="match status" value="2"/>
</dbReference>
<evidence type="ECO:0000259" key="2">
    <source>
        <dbReference type="PROSITE" id="PS51832"/>
    </source>
</evidence>
<dbReference type="CDD" id="cd00077">
    <property type="entry name" value="HDc"/>
    <property type="match status" value="2"/>
</dbReference>
<keyword evidence="1" id="KW-1133">Transmembrane helix</keyword>
<reference evidence="3 4" key="1">
    <citation type="submission" date="2019-09" db="EMBL/GenBank/DDBJ databases">
        <title>Hybrid Assembly of the complete Genome of the Deep-Sea Bacterium Moritella marina from long Nanopore and Illumina reads.</title>
        <authorList>
            <person name="Magin S."/>
            <person name="Georgoulis A."/>
            <person name="Papadimitriou K."/>
            <person name="Iliakis G."/>
            <person name="Vorgias C.E."/>
        </authorList>
    </citation>
    <scope>NUCLEOTIDE SEQUENCE [LARGE SCALE GENOMIC DNA]</scope>
    <source>
        <strain evidence="3 4">MP-1</strain>
    </source>
</reference>
<dbReference type="EMBL" id="CP044399">
    <property type="protein sequence ID" value="QFI37367.1"/>
    <property type="molecule type" value="Genomic_DNA"/>
</dbReference>
<dbReference type="PANTHER" id="PTHR45228">
    <property type="entry name" value="CYCLIC DI-GMP PHOSPHODIESTERASE TM_0186-RELATED"/>
    <property type="match status" value="1"/>
</dbReference>
<name>A0A5J6WH89_MORMI</name>
<organism evidence="3 4">
    <name type="scientific">Moritella marina ATCC 15381</name>
    <dbReference type="NCBI Taxonomy" id="1202962"/>
    <lineage>
        <taxon>Bacteria</taxon>
        <taxon>Pseudomonadati</taxon>
        <taxon>Pseudomonadota</taxon>
        <taxon>Gammaproteobacteria</taxon>
        <taxon>Alteromonadales</taxon>
        <taxon>Moritellaceae</taxon>
        <taxon>Moritella</taxon>
    </lineage>
</organism>
<dbReference type="OrthoDB" id="9764808at2"/>
<gene>
    <name evidence="3" type="ORF">FR932_05750</name>
</gene>
<dbReference type="InterPro" id="IPR037522">
    <property type="entry name" value="HD_GYP_dom"/>
</dbReference>
<feature type="domain" description="HD-GYP" evidence="2">
    <location>
        <begin position="724"/>
        <end position="927"/>
    </location>
</feature>
<proteinExistence type="predicted"/>
<dbReference type="KEGG" id="mmaa:FR932_05750"/>
<dbReference type="Gene3D" id="6.10.340.10">
    <property type="match status" value="1"/>
</dbReference>
<dbReference type="GO" id="GO:0008081">
    <property type="term" value="F:phosphoric diester hydrolase activity"/>
    <property type="evidence" value="ECO:0007669"/>
    <property type="project" value="UniProtKB-ARBA"/>
</dbReference>
<dbReference type="SUPFAM" id="SSF109604">
    <property type="entry name" value="HD-domain/PDEase-like"/>
    <property type="match status" value="2"/>
</dbReference>
<accession>A0A5J6WH89</accession>
<dbReference type="PROSITE" id="PS51832">
    <property type="entry name" value="HD_GYP"/>
    <property type="match status" value="1"/>
</dbReference>
<feature type="transmembrane region" description="Helical" evidence="1">
    <location>
        <begin position="6"/>
        <end position="28"/>
    </location>
</feature>
<dbReference type="Pfam" id="PF13487">
    <property type="entry name" value="HD_5"/>
    <property type="match status" value="1"/>
</dbReference>
<dbReference type="InterPro" id="IPR052020">
    <property type="entry name" value="Cyclic_di-GMP/3'3'-cGAMP_PDE"/>
</dbReference>
<dbReference type="InterPro" id="IPR003607">
    <property type="entry name" value="HD/PDEase_dom"/>
</dbReference>
<dbReference type="AlphaFoldDB" id="A0A5J6WH89"/>
<dbReference type="Gene3D" id="1.10.3210.10">
    <property type="entry name" value="Hypothetical protein af1432"/>
    <property type="match status" value="2"/>
</dbReference>
<dbReference type="CDD" id="cd18773">
    <property type="entry name" value="PDC1_HK_sensor"/>
    <property type="match status" value="1"/>
</dbReference>
<keyword evidence="1" id="KW-0472">Membrane</keyword>
<protein>
    <submittedName>
        <fullName evidence="3">Chemotaxis protein</fullName>
    </submittedName>
</protein>
<dbReference type="PANTHER" id="PTHR45228:SF5">
    <property type="entry name" value="CYCLIC DI-GMP PHOSPHODIESTERASE VC_1348-RELATED"/>
    <property type="match status" value="1"/>
</dbReference>
<keyword evidence="1" id="KW-0812">Transmembrane</keyword>
<dbReference type="InterPro" id="IPR029151">
    <property type="entry name" value="Sensor-like_sf"/>
</dbReference>
<dbReference type="Proteomes" id="UP000327424">
    <property type="component" value="Chromosome"/>
</dbReference>
<feature type="transmembrane region" description="Helical" evidence="1">
    <location>
        <begin position="335"/>
        <end position="354"/>
    </location>
</feature>
<evidence type="ECO:0000313" key="4">
    <source>
        <dbReference type="Proteomes" id="UP000327424"/>
    </source>
</evidence>
<evidence type="ECO:0000256" key="1">
    <source>
        <dbReference type="SAM" id="Phobius"/>
    </source>
</evidence>
<dbReference type="SMART" id="SM00471">
    <property type="entry name" value="HDc"/>
    <property type="match status" value="1"/>
</dbReference>